<dbReference type="PANTHER" id="PTHR30537:SF5">
    <property type="entry name" value="HTH-TYPE TRANSCRIPTIONAL ACTIVATOR TTDR-RELATED"/>
    <property type="match status" value="1"/>
</dbReference>
<dbReference type="Gene3D" id="1.10.10.10">
    <property type="entry name" value="Winged helix-like DNA-binding domain superfamily/Winged helix DNA-binding domain"/>
    <property type="match status" value="1"/>
</dbReference>
<sequence>MDLASKLTLLLEVSRNGSFAKAADKLNLDRSVLSKQIKQLEEQLGVKLVNRTTRSMSLTSVGKRVVEQAEKVTLILEDTISIADSHHSEPTGHLRVSSATMFGRVYLQAAVEKFLEKFPKASIELLLNDERVDVVSEGFDIVFRIGPMRDSSMIAKRLAENKVAIIASKDFVAKHGMPTSPEELVELPGVIYGNSNFVVDKLQFADQDSGQSIVYPIKSNYRVNEAELIVESVKASIGYAQIGQFMIPGDLEQMGLVQLLPDLYLPSFGDIYAMYTHRKQSVLATSFIDIVREIIGTPPVWERNFR</sequence>
<evidence type="ECO:0000313" key="6">
    <source>
        <dbReference type="EMBL" id="EGA69422.1"/>
    </source>
</evidence>
<dbReference type="InterPro" id="IPR058163">
    <property type="entry name" value="LysR-type_TF_proteobact-type"/>
</dbReference>
<dbReference type="GeneID" id="95570118"/>
<dbReference type="CDD" id="cd08422">
    <property type="entry name" value="PBP2_CrgA_like"/>
    <property type="match status" value="1"/>
</dbReference>
<evidence type="ECO:0000256" key="1">
    <source>
        <dbReference type="ARBA" id="ARBA00009437"/>
    </source>
</evidence>
<dbReference type="InterPro" id="IPR036390">
    <property type="entry name" value="WH_DNA-bd_sf"/>
</dbReference>
<evidence type="ECO:0000256" key="4">
    <source>
        <dbReference type="ARBA" id="ARBA00023163"/>
    </source>
</evidence>
<dbReference type="InterPro" id="IPR005119">
    <property type="entry name" value="LysR_subst-bd"/>
</dbReference>
<evidence type="ECO:0000313" key="7">
    <source>
        <dbReference type="Proteomes" id="UP000006228"/>
    </source>
</evidence>
<dbReference type="Gene3D" id="3.40.190.290">
    <property type="match status" value="1"/>
</dbReference>
<dbReference type="InterPro" id="IPR036388">
    <property type="entry name" value="WH-like_DNA-bd_sf"/>
</dbReference>
<dbReference type="Pfam" id="PF03466">
    <property type="entry name" value="LysR_substrate"/>
    <property type="match status" value="1"/>
</dbReference>
<dbReference type="EMBL" id="AEVT01000083">
    <property type="protein sequence ID" value="EGA69422.1"/>
    <property type="molecule type" value="Genomic_DNA"/>
</dbReference>
<accession>E8M966</accession>
<comment type="caution">
    <text evidence="6">The sequence shown here is derived from an EMBL/GenBank/DDBJ whole genome shotgun (WGS) entry which is preliminary data.</text>
</comment>
<dbReference type="SUPFAM" id="SSF46785">
    <property type="entry name" value="Winged helix' DNA-binding domain"/>
    <property type="match status" value="1"/>
</dbReference>
<evidence type="ECO:0000259" key="5">
    <source>
        <dbReference type="PROSITE" id="PS50931"/>
    </source>
</evidence>
<comment type="similarity">
    <text evidence="1">Belongs to the LysR transcriptional regulatory family.</text>
</comment>
<dbReference type="OrthoDB" id="9786526at2"/>
<dbReference type="GO" id="GO:0043565">
    <property type="term" value="F:sequence-specific DNA binding"/>
    <property type="evidence" value="ECO:0007669"/>
    <property type="project" value="TreeGrafter"/>
</dbReference>
<dbReference type="FunFam" id="1.10.10.10:FF:000001">
    <property type="entry name" value="LysR family transcriptional regulator"/>
    <property type="match status" value="1"/>
</dbReference>
<dbReference type="InterPro" id="IPR000847">
    <property type="entry name" value="LysR_HTH_N"/>
</dbReference>
<keyword evidence="3" id="KW-0238">DNA-binding</keyword>
<protein>
    <submittedName>
        <fullName evidence="6">Transcriptional regulator</fullName>
    </submittedName>
</protein>
<dbReference type="PROSITE" id="PS50931">
    <property type="entry name" value="HTH_LYSR"/>
    <property type="match status" value="1"/>
</dbReference>
<dbReference type="Proteomes" id="UP000006228">
    <property type="component" value="Unassembled WGS sequence"/>
</dbReference>
<dbReference type="Pfam" id="PF00126">
    <property type="entry name" value="HTH_1"/>
    <property type="match status" value="1"/>
</dbReference>
<dbReference type="RefSeq" id="WP_008078433.1">
    <property type="nucleotide sequence ID" value="NZ_AEVT01000083.1"/>
</dbReference>
<proteinExistence type="inferred from homology"/>
<dbReference type="SUPFAM" id="SSF53850">
    <property type="entry name" value="Periplasmic binding protein-like II"/>
    <property type="match status" value="1"/>
</dbReference>
<organism evidence="6 7">
    <name type="scientific">Vibrio sinaloensis DSM 21326</name>
    <dbReference type="NCBI Taxonomy" id="945550"/>
    <lineage>
        <taxon>Bacteria</taxon>
        <taxon>Pseudomonadati</taxon>
        <taxon>Pseudomonadota</taxon>
        <taxon>Gammaproteobacteria</taxon>
        <taxon>Vibrionales</taxon>
        <taxon>Vibrionaceae</taxon>
        <taxon>Vibrio</taxon>
        <taxon>Vibrio oreintalis group</taxon>
    </lineage>
</organism>
<feature type="domain" description="HTH lysR-type" evidence="5">
    <location>
        <begin position="1"/>
        <end position="59"/>
    </location>
</feature>
<gene>
    <name evidence="6" type="ORF">VISI1226_09589</name>
</gene>
<keyword evidence="2" id="KW-0805">Transcription regulation</keyword>
<evidence type="ECO:0000256" key="2">
    <source>
        <dbReference type="ARBA" id="ARBA00023015"/>
    </source>
</evidence>
<dbReference type="PRINTS" id="PR00039">
    <property type="entry name" value="HTHLYSR"/>
</dbReference>
<keyword evidence="4" id="KW-0804">Transcription</keyword>
<dbReference type="GO" id="GO:0006351">
    <property type="term" value="P:DNA-templated transcription"/>
    <property type="evidence" value="ECO:0007669"/>
    <property type="project" value="TreeGrafter"/>
</dbReference>
<evidence type="ECO:0000256" key="3">
    <source>
        <dbReference type="ARBA" id="ARBA00023125"/>
    </source>
</evidence>
<name>E8M966_PHOS4</name>
<reference evidence="6 7" key="1">
    <citation type="journal article" date="2012" name="Int. J. Syst. Evol. Microbiol.">
        <title>Vibrio caribbeanicus sp. nov., isolated from the marine sponge Scleritoderma cyanea.</title>
        <authorList>
            <person name="Hoffmann M."/>
            <person name="Monday S.R."/>
            <person name="Allard M.W."/>
            <person name="Strain E.A."/>
            <person name="Whittaker P."/>
            <person name="Naum M."/>
            <person name="McCarthy P.J."/>
            <person name="Lopez J.V."/>
            <person name="Fischer M."/>
            <person name="Brown E.W."/>
        </authorList>
    </citation>
    <scope>NUCLEOTIDE SEQUENCE [LARGE SCALE GENOMIC DNA]</scope>
    <source>
        <strain evidence="7">DSMZ 21326</strain>
    </source>
</reference>
<dbReference type="AlphaFoldDB" id="E8M966"/>
<dbReference type="GO" id="GO:0003700">
    <property type="term" value="F:DNA-binding transcription factor activity"/>
    <property type="evidence" value="ECO:0007669"/>
    <property type="project" value="InterPro"/>
</dbReference>
<dbReference type="eggNOG" id="COG0583">
    <property type="taxonomic scope" value="Bacteria"/>
</dbReference>
<dbReference type="PANTHER" id="PTHR30537">
    <property type="entry name" value="HTH-TYPE TRANSCRIPTIONAL REGULATOR"/>
    <property type="match status" value="1"/>
</dbReference>